<feature type="chain" id="PRO_5022025041" evidence="2">
    <location>
        <begin position="21"/>
        <end position="156"/>
    </location>
</feature>
<keyword evidence="4" id="KW-1185">Reference proteome</keyword>
<dbReference type="OrthoDB" id="8253360at2"/>
<evidence type="ECO:0000313" key="4">
    <source>
        <dbReference type="Proteomes" id="UP000317176"/>
    </source>
</evidence>
<accession>A0A562KUC9</accession>
<evidence type="ECO:0000313" key="3">
    <source>
        <dbReference type="EMBL" id="TWH99021.1"/>
    </source>
</evidence>
<feature type="signal peptide" evidence="2">
    <location>
        <begin position="1"/>
        <end position="20"/>
    </location>
</feature>
<sequence>MLRMALLGLLILLSAGVLSAMELSAPPRRAAAIVQPLAEQDAGMSASHDALAKADRLDLTPAISAMPAQAPVESSMAPAEETHAGSPGPEPAVRPRHTPKKIAAAERPKPKPKPKATVVKRTADVPRSKTAGNAEPCRLKAFGGLLKALNFNGCEI</sequence>
<dbReference type="EMBL" id="VLKL01000019">
    <property type="protein sequence ID" value="TWH99021.1"/>
    <property type="molecule type" value="Genomic_DNA"/>
</dbReference>
<gene>
    <name evidence="3" type="ORF">IQ17_05600</name>
</gene>
<dbReference type="Proteomes" id="UP000317176">
    <property type="component" value="Unassembled WGS sequence"/>
</dbReference>
<name>A0A562KUC9_9BRAD</name>
<reference evidence="3 4" key="1">
    <citation type="journal article" date="2015" name="Stand. Genomic Sci.">
        <title>Genomic Encyclopedia of Bacterial and Archaeal Type Strains, Phase III: the genomes of soil and plant-associated and newly described type strains.</title>
        <authorList>
            <person name="Whitman W.B."/>
            <person name="Woyke T."/>
            <person name="Klenk H.P."/>
            <person name="Zhou Y."/>
            <person name="Lilburn T.G."/>
            <person name="Beck B.J."/>
            <person name="De Vos P."/>
            <person name="Vandamme P."/>
            <person name="Eisen J.A."/>
            <person name="Garrity G."/>
            <person name="Hugenholtz P."/>
            <person name="Kyrpides N.C."/>
        </authorList>
    </citation>
    <scope>NUCLEOTIDE SEQUENCE [LARGE SCALE GENOMIC DNA]</scope>
    <source>
        <strain evidence="3 4">CGMCC 1.10947</strain>
    </source>
</reference>
<protein>
    <submittedName>
        <fullName evidence="3">Uncharacterized protein</fullName>
    </submittedName>
</protein>
<comment type="caution">
    <text evidence="3">The sequence shown here is derived from an EMBL/GenBank/DDBJ whole genome shotgun (WGS) entry which is preliminary data.</text>
</comment>
<feature type="region of interest" description="Disordered" evidence="1">
    <location>
        <begin position="68"/>
        <end position="132"/>
    </location>
</feature>
<evidence type="ECO:0000256" key="2">
    <source>
        <dbReference type="SAM" id="SignalP"/>
    </source>
</evidence>
<keyword evidence="2" id="KW-0732">Signal</keyword>
<dbReference type="AlphaFoldDB" id="A0A562KUC9"/>
<organism evidence="3 4">
    <name type="scientific">Bradyrhizobium daqingense</name>
    <dbReference type="NCBI Taxonomy" id="993502"/>
    <lineage>
        <taxon>Bacteria</taxon>
        <taxon>Pseudomonadati</taxon>
        <taxon>Pseudomonadota</taxon>
        <taxon>Alphaproteobacteria</taxon>
        <taxon>Hyphomicrobiales</taxon>
        <taxon>Nitrobacteraceae</taxon>
        <taxon>Bradyrhizobium</taxon>
    </lineage>
</organism>
<proteinExistence type="predicted"/>
<evidence type="ECO:0000256" key="1">
    <source>
        <dbReference type="SAM" id="MobiDB-lite"/>
    </source>
</evidence>